<feature type="region of interest" description="Disordered" evidence="1">
    <location>
        <begin position="52"/>
        <end position="157"/>
    </location>
</feature>
<organism evidence="2 3">
    <name type="scientific">Bartonella grahamii</name>
    <dbReference type="NCBI Taxonomy" id="33045"/>
    <lineage>
        <taxon>Bacteria</taxon>
        <taxon>Pseudomonadati</taxon>
        <taxon>Pseudomonadota</taxon>
        <taxon>Alphaproteobacteria</taxon>
        <taxon>Hyphomicrobiales</taxon>
        <taxon>Bartonellaceae</taxon>
        <taxon>Bartonella</taxon>
    </lineage>
</organism>
<feature type="compositionally biased region" description="Polar residues" evidence="1">
    <location>
        <begin position="137"/>
        <end position="157"/>
    </location>
</feature>
<protein>
    <submittedName>
        <fullName evidence="2">Uncharacterized protein</fullName>
    </submittedName>
</protein>
<feature type="compositionally biased region" description="Low complexity" evidence="1">
    <location>
        <begin position="87"/>
        <end position="96"/>
    </location>
</feature>
<dbReference type="EMBL" id="UFTD01000002">
    <property type="protein sequence ID" value="SSZ40539.1"/>
    <property type="molecule type" value="Genomic_DNA"/>
</dbReference>
<gene>
    <name evidence="2" type="ORF">NCTC12860_01688</name>
</gene>
<name>A0A336NNP4_BARGR</name>
<proteinExistence type="predicted"/>
<feature type="compositionally biased region" description="Polar residues" evidence="1">
    <location>
        <begin position="115"/>
        <end position="130"/>
    </location>
</feature>
<accession>A0A336NNP4</accession>
<dbReference type="Proteomes" id="UP000253846">
    <property type="component" value="Unassembled WGS sequence"/>
</dbReference>
<reference evidence="2 3" key="1">
    <citation type="submission" date="2018-06" db="EMBL/GenBank/DDBJ databases">
        <authorList>
            <consortium name="Pathogen Informatics"/>
            <person name="Doyle S."/>
        </authorList>
    </citation>
    <scope>NUCLEOTIDE SEQUENCE [LARGE SCALE GENOMIC DNA]</scope>
    <source>
        <strain evidence="2 3">NCTC12860</strain>
    </source>
</reference>
<evidence type="ECO:0000256" key="1">
    <source>
        <dbReference type="SAM" id="MobiDB-lite"/>
    </source>
</evidence>
<dbReference type="AlphaFoldDB" id="A0A336NNP4"/>
<feature type="compositionally biased region" description="Polar residues" evidence="1">
    <location>
        <begin position="52"/>
        <end position="62"/>
    </location>
</feature>
<sequence length="486" mass="53796">MQNSNDNILSRLIKSMYAMDPFASRILMQNQRMENAQQQANNLPYLIPSSSVPTFGSQSNPLGLSKDMEPLPDVSSSLRSAGRKPYVPSSVPSLPVATFGSQPNPLGMEPLPNAIETSDLASLKPKQSQLPEPISSVEPQKSVQPQQSTVPHQDTGSQQSFWDYLRSPEFLQRLSDYGIGYALSDGTIAQSLANGAMNLRRGDMEREKRGQVNQTVDYLKSKGYSEEEAAVMARNPQMLSALLTGDTDSIKHYNDGSSLINDPTSPTGKRVVYHPDGKAYLDREREAALRQHKNVYAKVLLEDIDYVQEYLEKFKNKATGNIALAASYAFSTSEQSDVRQVLESIQSRIGLDRIDQMKMLSQRGALGLGNVSDKDIEMLKESLGKLNLRMSTRELKRRLSTIKDVLSRLNPEVQGIVLGHIEATENNMRNAVMAGNSQNSTNQAVSQGDFSNLPVVNSGEDIKKLAIGDRASIRHGNDMYEIIRDR</sequence>
<evidence type="ECO:0000313" key="2">
    <source>
        <dbReference type="EMBL" id="SSZ40539.1"/>
    </source>
</evidence>
<evidence type="ECO:0000313" key="3">
    <source>
        <dbReference type="Proteomes" id="UP000253846"/>
    </source>
</evidence>